<evidence type="ECO:0000259" key="1">
    <source>
        <dbReference type="PROSITE" id="PS50110"/>
    </source>
</evidence>
<dbReference type="CDD" id="cd17546">
    <property type="entry name" value="REC_hyHK_CKI1_RcsC-like"/>
    <property type="match status" value="1"/>
</dbReference>
<evidence type="ECO:0000313" key="3">
    <source>
        <dbReference type="EMBL" id="VAX10994.1"/>
    </source>
</evidence>
<dbReference type="EMBL" id="UOFX01000080">
    <property type="protein sequence ID" value="VAX10994.1"/>
    <property type="molecule type" value="Genomic_DNA"/>
</dbReference>
<reference evidence="3" key="1">
    <citation type="submission" date="2018-06" db="EMBL/GenBank/DDBJ databases">
        <authorList>
            <person name="Zhirakovskaya E."/>
        </authorList>
    </citation>
    <scope>NUCLEOTIDE SEQUENCE</scope>
</reference>
<dbReference type="InterPro" id="IPR050469">
    <property type="entry name" value="Diguanylate_Cyclase"/>
</dbReference>
<dbReference type="Pfam" id="PF00990">
    <property type="entry name" value="GGDEF"/>
    <property type="match status" value="1"/>
</dbReference>
<dbReference type="InterPro" id="IPR043128">
    <property type="entry name" value="Rev_trsase/Diguanyl_cyclase"/>
</dbReference>
<name>A0A3B1BGQ5_9ZZZZ</name>
<dbReference type="GO" id="GO:0052621">
    <property type="term" value="F:diguanylate cyclase activity"/>
    <property type="evidence" value="ECO:0007669"/>
    <property type="project" value="TreeGrafter"/>
</dbReference>
<dbReference type="PROSITE" id="PS50887">
    <property type="entry name" value="GGDEF"/>
    <property type="match status" value="1"/>
</dbReference>
<organism evidence="3">
    <name type="scientific">hydrothermal vent metagenome</name>
    <dbReference type="NCBI Taxonomy" id="652676"/>
    <lineage>
        <taxon>unclassified sequences</taxon>
        <taxon>metagenomes</taxon>
        <taxon>ecological metagenomes</taxon>
    </lineage>
</organism>
<dbReference type="AlphaFoldDB" id="A0A3B1BGQ5"/>
<dbReference type="SMART" id="SM00267">
    <property type="entry name" value="GGDEF"/>
    <property type="match status" value="1"/>
</dbReference>
<dbReference type="Pfam" id="PF00072">
    <property type="entry name" value="Response_reg"/>
    <property type="match status" value="1"/>
</dbReference>
<dbReference type="InterPro" id="IPR000160">
    <property type="entry name" value="GGDEF_dom"/>
</dbReference>
<dbReference type="SMART" id="SM00448">
    <property type="entry name" value="REC"/>
    <property type="match status" value="1"/>
</dbReference>
<dbReference type="InterPro" id="IPR011006">
    <property type="entry name" value="CheY-like_superfamily"/>
</dbReference>
<dbReference type="PANTHER" id="PTHR45138:SF9">
    <property type="entry name" value="DIGUANYLATE CYCLASE DGCM-RELATED"/>
    <property type="match status" value="1"/>
</dbReference>
<gene>
    <name evidence="3" type="ORF">MNBD_GAMMA26-1822</name>
</gene>
<dbReference type="NCBIfam" id="TIGR00254">
    <property type="entry name" value="GGDEF"/>
    <property type="match status" value="1"/>
</dbReference>
<dbReference type="GO" id="GO:0000160">
    <property type="term" value="P:phosphorelay signal transduction system"/>
    <property type="evidence" value="ECO:0007669"/>
    <property type="project" value="InterPro"/>
</dbReference>
<feature type="domain" description="GGDEF" evidence="2">
    <location>
        <begin position="174"/>
        <end position="309"/>
    </location>
</feature>
<dbReference type="PANTHER" id="PTHR45138">
    <property type="entry name" value="REGULATORY COMPONENTS OF SENSORY TRANSDUCTION SYSTEM"/>
    <property type="match status" value="1"/>
</dbReference>
<sequence length="309" mass="33989">MKILIVDDTKTEQIILTSLLKKLGHKVICGENGTQAIALYQSHNPDLILLDVIMPEMDGHEAARRIRSLSGDWIPIIFLSGRVHAADIAAGIEAGGDDYLTKPVDHTVLTAKVHAMQRIAAMRHQLIKVTSELEEANTALQRLAHIDSLTGLTNRRHLDAHLTNMVATCAKTKQPLSVIMIDVDYFKRYNDTYGHPAGDSCLKKIAKVLKRTVTRPCDMTARYGGEEFSVILPDTPLNGAKHVAETIRSNIEKLSIPHTGSPDFNKVTASFGVASLVPEPDCENHHLLHKADKALYEAKENGRNQVSCG</sequence>
<dbReference type="InterPro" id="IPR001789">
    <property type="entry name" value="Sig_transdc_resp-reg_receiver"/>
</dbReference>
<evidence type="ECO:0000259" key="2">
    <source>
        <dbReference type="PROSITE" id="PS50887"/>
    </source>
</evidence>
<dbReference type="FunFam" id="3.30.70.270:FF:000001">
    <property type="entry name" value="Diguanylate cyclase domain protein"/>
    <property type="match status" value="1"/>
</dbReference>
<dbReference type="GO" id="GO:0043709">
    <property type="term" value="P:cell adhesion involved in single-species biofilm formation"/>
    <property type="evidence" value="ECO:0007669"/>
    <property type="project" value="TreeGrafter"/>
</dbReference>
<dbReference type="GO" id="GO:0005886">
    <property type="term" value="C:plasma membrane"/>
    <property type="evidence" value="ECO:0007669"/>
    <property type="project" value="TreeGrafter"/>
</dbReference>
<dbReference type="GO" id="GO:1902201">
    <property type="term" value="P:negative regulation of bacterial-type flagellum-dependent cell motility"/>
    <property type="evidence" value="ECO:0007669"/>
    <property type="project" value="TreeGrafter"/>
</dbReference>
<dbReference type="InterPro" id="IPR029787">
    <property type="entry name" value="Nucleotide_cyclase"/>
</dbReference>
<accession>A0A3B1BGQ5</accession>
<dbReference type="Gene3D" id="3.30.70.270">
    <property type="match status" value="1"/>
</dbReference>
<dbReference type="SUPFAM" id="SSF55073">
    <property type="entry name" value="Nucleotide cyclase"/>
    <property type="match status" value="1"/>
</dbReference>
<proteinExistence type="predicted"/>
<dbReference type="CDD" id="cd01949">
    <property type="entry name" value="GGDEF"/>
    <property type="match status" value="1"/>
</dbReference>
<feature type="domain" description="Response regulatory" evidence="1">
    <location>
        <begin position="2"/>
        <end position="117"/>
    </location>
</feature>
<dbReference type="PROSITE" id="PS50110">
    <property type="entry name" value="RESPONSE_REGULATORY"/>
    <property type="match status" value="1"/>
</dbReference>
<dbReference type="Gene3D" id="3.40.50.2300">
    <property type="match status" value="1"/>
</dbReference>
<protein>
    <submittedName>
        <fullName evidence="3">Response regulator</fullName>
    </submittedName>
</protein>
<dbReference type="SUPFAM" id="SSF52172">
    <property type="entry name" value="CheY-like"/>
    <property type="match status" value="1"/>
</dbReference>